<sequence length="71" mass="8336">MQVLHRFIPSSKLRVELSSTAQKLYFDHFSVAILKAYYSKIFQNKDILAPSYFDENKFYITKNKIITLSGK</sequence>
<proteinExistence type="predicted"/>
<gene>
    <name evidence="1" type="ORF">LDC_0621</name>
</gene>
<accession>D9PGH4</accession>
<dbReference type="AlphaFoldDB" id="D9PGH4"/>
<dbReference type="EMBL" id="ADZX01000244">
    <property type="protein sequence ID" value="EFK97342.1"/>
    <property type="molecule type" value="Genomic_DNA"/>
</dbReference>
<comment type="caution">
    <text evidence="1">The sequence shown here is derived from an EMBL/GenBank/DDBJ whole genome shotgun (WGS) entry which is preliminary data.</text>
</comment>
<evidence type="ECO:0000313" key="1">
    <source>
        <dbReference type="EMBL" id="EFK97342.1"/>
    </source>
</evidence>
<protein>
    <submittedName>
        <fullName evidence="1">Uncharacterized protein</fullName>
    </submittedName>
</protein>
<name>D9PGH4_9ZZZZ</name>
<reference evidence="1" key="2">
    <citation type="journal article" date="2011" name="Microb. Ecol.">
        <title>Taxonomic and Functional Metagenomic Profiling of the Microbial Community in the Anoxic Sediment of a Sub-saline Shallow Lake (Laguna de Carrizo, Central Spain).</title>
        <authorList>
            <person name="Ferrer M."/>
            <person name="Guazzaroni M.E."/>
            <person name="Richter M."/>
            <person name="Garcia-Salamanca A."/>
            <person name="Yarza P."/>
            <person name="Suarez-Suarez A."/>
            <person name="Solano J."/>
            <person name="Alcaide M."/>
            <person name="van Dillewijn P."/>
            <person name="Molina-Henares M.A."/>
            <person name="Lopez-Cortes N."/>
            <person name="Al-Ramahi Y."/>
            <person name="Guerrero C."/>
            <person name="Acosta A."/>
            <person name="de Eugenio L.I."/>
            <person name="Martinez V."/>
            <person name="Marques S."/>
            <person name="Rojo F."/>
            <person name="Santero E."/>
            <person name="Genilloud O."/>
            <person name="Perez-Perez J."/>
            <person name="Rossello-Mora R."/>
            <person name="Ramos J.L."/>
        </authorList>
    </citation>
    <scope>NUCLEOTIDE SEQUENCE</scope>
</reference>
<organism evidence="1">
    <name type="scientific">sediment metagenome</name>
    <dbReference type="NCBI Taxonomy" id="749907"/>
    <lineage>
        <taxon>unclassified sequences</taxon>
        <taxon>metagenomes</taxon>
        <taxon>ecological metagenomes</taxon>
    </lineage>
</organism>
<reference evidence="1" key="1">
    <citation type="submission" date="2010-07" db="EMBL/GenBank/DDBJ databases">
        <authorList>
            <consortium name="CONSOLIDER consortium CSD2007-00005"/>
            <person name="Guazzaroni M.-E."/>
            <person name="Richter M."/>
            <person name="Garcia-Salamanca A."/>
            <person name="Yarza P."/>
            <person name="Ferrer M."/>
        </authorList>
    </citation>
    <scope>NUCLEOTIDE SEQUENCE</scope>
</reference>